<dbReference type="PROSITE" id="PS50043">
    <property type="entry name" value="HTH_LUXR_2"/>
    <property type="match status" value="1"/>
</dbReference>
<dbReference type="InterPro" id="IPR000792">
    <property type="entry name" value="Tscrpt_reg_LuxR_C"/>
</dbReference>
<dbReference type="OrthoDB" id="9808843at2"/>
<organism evidence="6 7">
    <name type="scientific">Auraticoccus monumenti</name>
    <dbReference type="NCBI Taxonomy" id="675864"/>
    <lineage>
        <taxon>Bacteria</taxon>
        <taxon>Bacillati</taxon>
        <taxon>Actinomycetota</taxon>
        <taxon>Actinomycetes</taxon>
        <taxon>Propionibacteriales</taxon>
        <taxon>Propionibacteriaceae</taxon>
        <taxon>Auraticoccus</taxon>
    </lineage>
</organism>
<protein>
    <submittedName>
        <fullName evidence="6">DNA-binding response regulator, NarL/FixJ family, contains REC and HTH domains</fullName>
    </submittedName>
</protein>
<dbReference type="Proteomes" id="UP000198546">
    <property type="component" value="Chromosome i"/>
</dbReference>
<dbReference type="SMART" id="SM00421">
    <property type="entry name" value="HTH_LUXR"/>
    <property type="match status" value="1"/>
</dbReference>
<dbReference type="RefSeq" id="WP_090589511.1">
    <property type="nucleotide sequence ID" value="NZ_LT629688.1"/>
</dbReference>
<evidence type="ECO:0000259" key="4">
    <source>
        <dbReference type="PROSITE" id="PS50043"/>
    </source>
</evidence>
<dbReference type="PANTHER" id="PTHR43214">
    <property type="entry name" value="TWO-COMPONENT RESPONSE REGULATOR"/>
    <property type="match status" value="1"/>
</dbReference>
<proteinExistence type="predicted"/>
<name>A0A1G6RKK5_9ACTN</name>
<evidence type="ECO:0000256" key="2">
    <source>
        <dbReference type="ARBA" id="ARBA00023125"/>
    </source>
</evidence>
<evidence type="ECO:0000313" key="6">
    <source>
        <dbReference type="EMBL" id="SDD05098.1"/>
    </source>
</evidence>
<dbReference type="PROSITE" id="PS50110">
    <property type="entry name" value="RESPONSE_REGULATORY"/>
    <property type="match status" value="1"/>
</dbReference>
<gene>
    <name evidence="6" type="ORF">SAMN04489747_0050</name>
</gene>
<dbReference type="EMBL" id="LT629688">
    <property type="protein sequence ID" value="SDD05098.1"/>
    <property type="molecule type" value="Genomic_DNA"/>
</dbReference>
<accession>A0A1G6RKK5</accession>
<dbReference type="Gene3D" id="3.40.50.2300">
    <property type="match status" value="1"/>
</dbReference>
<dbReference type="InterPro" id="IPR016032">
    <property type="entry name" value="Sig_transdc_resp-reg_C-effctor"/>
</dbReference>
<dbReference type="InterPro" id="IPR058245">
    <property type="entry name" value="NreC/VraR/RcsB-like_REC"/>
</dbReference>
<keyword evidence="2 6" id="KW-0238">DNA-binding</keyword>
<dbReference type="PRINTS" id="PR00038">
    <property type="entry name" value="HTHLUXR"/>
</dbReference>
<keyword evidence="7" id="KW-1185">Reference proteome</keyword>
<feature type="modified residue" description="4-aspartylphosphate" evidence="3">
    <location>
        <position position="54"/>
    </location>
</feature>
<dbReference type="STRING" id="675864.SAMN04489747_0050"/>
<dbReference type="Pfam" id="PF00072">
    <property type="entry name" value="Response_reg"/>
    <property type="match status" value="1"/>
</dbReference>
<dbReference type="PANTHER" id="PTHR43214:SF43">
    <property type="entry name" value="TWO-COMPONENT RESPONSE REGULATOR"/>
    <property type="match status" value="1"/>
</dbReference>
<dbReference type="GO" id="GO:0006355">
    <property type="term" value="P:regulation of DNA-templated transcription"/>
    <property type="evidence" value="ECO:0007669"/>
    <property type="project" value="InterPro"/>
</dbReference>
<dbReference type="InterPro" id="IPR039420">
    <property type="entry name" value="WalR-like"/>
</dbReference>
<evidence type="ECO:0000256" key="1">
    <source>
        <dbReference type="ARBA" id="ARBA00022553"/>
    </source>
</evidence>
<dbReference type="CDD" id="cd06170">
    <property type="entry name" value="LuxR_C_like"/>
    <property type="match status" value="1"/>
</dbReference>
<feature type="domain" description="HTH luxR-type" evidence="4">
    <location>
        <begin position="141"/>
        <end position="206"/>
    </location>
</feature>
<dbReference type="SUPFAM" id="SSF46894">
    <property type="entry name" value="C-terminal effector domain of the bipartite response regulators"/>
    <property type="match status" value="1"/>
</dbReference>
<dbReference type="Pfam" id="PF00196">
    <property type="entry name" value="GerE"/>
    <property type="match status" value="1"/>
</dbReference>
<sequence length="213" mass="22546">MIRVLIVDDHPLVRRGLAGVLDSAPDVELVGAVADGALAADAAADGRADIVLMDLSMPGMDGVEATGEVLARCPDTRVVVLTSFAEQARVLAALDAGAVGYLLKDSEPEDLLQAIREAAAGHAPISPRAALALLPARGPSRPRRGEDLSPREREVLALVAVGLPNKSIARRLQLSEKTVKAHLTRIFATLGVYDRTSAALWAQRNGLLEEENR</sequence>
<evidence type="ECO:0000313" key="7">
    <source>
        <dbReference type="Proteomes" id="UP000198546"/>
    </source>
</evidence>
<evidence type="ECO:0000256" key="3">
    <source>
        <dbReference type="PROSITE-ProRule" id="PRU00169"/>
    </source>
</evidence>
<evidence type="ECO:0000259" key="5">
    <source>
        <dbReference type="PROSITE" id="PS50110"/>
    </source>
</evidence>
<dbReference type="GO" id="GO:0003677">
    <property type="term" value="F:DNA binding"/>
    <property type="evidence" value="ECO:0007669"/>
    <property type="project" value="UniProtKB-KW"/>
</dbReference>
<dbReference type="SMART" id="SM00448">
    <property type="entry name" value="REC"/>
    <property type="match status" value="1"/>
</dbReference>
<feature type="domain" description="Response regulatory" evidence="5">
    <location>
        <begin position="3"/>
        <end position="119"/>
    </location>
</feature>
<dbReference type="GO" id="GO:0000160">
    <property type="term" value="P:phosphorelay signal transduction system"/>
    <property type="evidence" value="ECO:0007669"/>
    <property type="project" value="InterPro"/>
</dbReference>
<dbReference type="CDD" id="cd17535">
    <property type="entry name" value="REC_NarL-like"/>
    <property type="match status" value="1"/>
</dbReference>
<dbReference type="InterPro" id="IPR001789">
    <property type="entry name" value="Sig_transdc_resp-reg_receiver"/>
</dbReference>
<reference evidence="6 7" key="1">
    <citation type="submission" date="2016-10" db="EMBL/GenBank/DDBJ databases">
        <authorList>
            <person name="de Groot N.N."/>
        </authorList>
    </citation>
    <scope>NUCLEOTIDE SEQUENCE [LARGE SCALE GENOMIC DNA]</scope>
    <source>
        <strain evidence="6 7">MON 2.2</strain>
    </source>
</reference>
<dbReference type="AlphaFoldDB" id="A0A1G6RKK5"/>
<dbReference type="SUPFAM" id="SSF52172">
    <property type="entry name" value="CheY-like"/>
    <property type="match status" value="1"/>
</dbReference>
<dbReference type="InterPro" id="IPR011006">
    <property type="entry name" value="CheY-like_superfamily"/>
</dbReference>
<keyword evidence="1 3" id="KW-0597">Phosphoprotein</keyword>